<comment type="catalytic activity">
    <reaction evidence="21">
        <text>1-hexadecanoyl-2-(9Z-octadecenoyl)-sn-glycerol + CDP-choline = 1-hexadecanoyl-2-(9Z-octadecenoyl)-sn-glycero-3-phosphocholine + CMP + H(+)</text>
        <dbReference type="Rhea" id="RHEA:54244"/>
        <dbReference type="ChEBI" id="CHEBI:15378"/>
        <dbReference type="ChEBI" id="CHEBI:58779"/>
        <dbReference type="ChEBI" id="CHEBI:60377"/>
        <dbReference type="ChEBI" id="CHEBI:73001"/>
        <dbReference type="ChEBI" id="CHEBI:75466"/>
    </reaction>
    <physiologicalReaction direction="left-to-right" evidence="21">
        <dbReference type="Rhea" id="RHEA:54245"/>
    </physiologicalReaction>
</comment>
<accession>A0A8C6Y6E4</accession>
<dbReference type="OrthoDB" id="196717at2759"/>
<evidence type="ECO:0000256" key="17">
    <source>
        <dbReference type="ARBA" id="ARBA00023264"/>
    </source>
</evidence>
<evidence type="ECO:0000256" key="22">
    <source>
        <dbReference type="ARBA" id="ARBA00037890"/>
    </source>
</evidence>
<evidence type="ECO:0000256" key="27">
    <source>
        <dbReference type="RuleBase" id="RU003750"/>
    </source>
</evidence>
<evidence type="ECO:0000256" key="21">
    <source>
        <dbReference type="ARBA" id="ARBA00036890"/>
    </source>
</evidence>
<dbReference type="Ensembl" id="ENSNNAT00000026423.1">
    <property type="protein sequence ID" value="ENSNNAP00000025202.1"/>
    <property type="gene ID" value="ENSNNAG00000016480.1"/>
</dbReference>
<keyword evidence="8 28" id="KW-0812">Transmembrane</keyword>
<evidence type="ECO:0000256" key="25">
    <source>
        <dbReference type="ARBA" id="ARBA00041597"/>
    </source>
</evidence>
<reference evidence="29" key="1">
    <citation type="submission" date="2025-08" db="UniProtKB">
        <authorList>
            <consortium name="Ensembl"/>
        </authorList>
    </citation>
    <scope>IDENTIFICATION</scope>
</reference>
<dbReference type="Proteomes" id="UP000694559">
    <property type="component" value="Unplaced"/>
</dbReference>
<gene>
    <name evidence="29" type="primary">CHPT1</name>
</gene>
<dbReference type="GO" id="GO:0000139">
    <property type="term" value="C:Golgi membrane"/>
    <property type="evidence" value="ECO:0007669"/>
    <property type="project" value="UniProtKB-SubCell"/>
</dbReference>
<keyword evidence="17" id="KW-1208">Phospholipid metabolism</keyword>
<feature type="transmembrane region" description="Helical" evidence="28">
    <location>
        <begin position="240"/>
        <end position="258"/>
    </location>
</feature>
<dbReference type="InterPro" id="IPR043130">
    <property type="entry name" value="CDP-OH_PTrfase_TM_dom"/>
</dbReference>
<evidence type="ECO:0000256" key="19">
    <source>
        <dbReference type="ARBA" id="ARBA00036100"/>
    </source>
</evidence>
<evidence type="ECO:0000256" key="20">
    <source>
        <dbReference type="ARBA" id="ARBA00036651"/>
    </source>
</evidence>
<dbReference type="InterPro" id="IPR014472">
    <property type="entry name" value="CHOPT"/>
</dbReference>
<keyword evidence="13" id="KW-0443">Lipid metabolism</keyword>
<dbReference type="Gene3D" id="1.20.120.1760">
    <property type="match status" value="1"/>
</dbReference>
<dbReference type="GO" id="GO:0006663">
    <property type="term" value="P:platelet activating factor biosynthetic process"/>
    <property type="evidence" value="ECO:0007669"/>
    <property type="project" value="Ensembl"/>
</dbReference>
<comment type="catalytic activity">
    <reaction evidence="19">
        <text>1-hexadecanoyl-2-(4Z,7Z,10Z,13Z,16Z,19Z-docosahexaenoyl)-sn-glycerol + CDP-choline = 1-hexadecanoyl-2-(4Z,7Z,10Z,13Z,16Z,19Z-docosahexaenoyl)-sn-glycero-3-phosphocholine + CMP + H(+)</text>
        <dbReference type="Rhea" id="RHEA:54332"/>
        <dbReference type="ChEBI" id="CHEBI:15378"/>
        <dbReference type="ChEBI" id="CHEBI:58779"/>
        <dbReference type="ChEBI" id="CHEBI:60377"/>
        <dbReference type="ChEBI" id="CHEBI:74963"/>
        <dbReference type="ChEBI" id="CHEBI:82949"/>
    </reaction>
    <physiologicalReaction direction="left-to-right" evidence="19">
        <dbReference type="Rhea" id="RHEA:54333"/>
    </physiologicalReaction>
</comment>
<dbReference type="EC" id="2.7.8.2" evidence="23"/>
<evidence type="ECO:0000256" key="18">
    <source>
        <dbReference type="ARBA" id="ARBA00035763"/>
    </source>
</evidence>
<dbReference type="PIRSF" id="PIRSF015665">
    <property type="entry name" value="CHOPT"/>
    <property type="match status" value="1"/>
</dbReference>
<evidence type="ECO:0000256" key="8">
    <source>
        <dbReference type="ARBA" id="ARBA00022692"/>
    </source>
</evidence>
<evidence type="ECO:0000256" key="15">
    <source>
        <dbReference type="ARBA" id="ARBA00023209"/>
    </source>
</evidence>
<comment type="pathway">
    <text evidence="4">Lipid metabolism.</text>
</comment>
<comment type="catalytic activity">
    <reaction evidence="18">
        <text>1-octadecanoyl-2-(5Z,8Z,11Z,14Z-eicosatetraenoyl)-sn-glycerol + CDP-choline = 1-octadecanoyl-2-(5Z,8Z,11Z,14Z-eicosatetraenoyl)-sn-glycero-3-phosphocholine + CMP + H(+)</text>
        <dbReference type="Rhea" id="RHEA:54344"/>
        <dbReference type="ChEBI" id="CHEBI:15378"/>
        <dbReference type="ChEBI" id="CHEBI:58779"/>
        <dbReference type="ChEBI" id="CHEBI:60377"/>
        <dbReference type="ChEBI" id="CHEBI:74965"/>
        <dbReference type="ChEBI" id="CHEBI:75728"/>
    </reaction>
    <physiologicalReaction direction="left-to-right" evidence="18">
        <dbReference type="Rhea" id="RHEA:54345"/>
    </physiologicalReaction>
</comment>
<evidence type="ECO:0000256" key="9">
    <source>
        <dbReference type="ARBA" id="ARBA00022723"/>
    </source>
</evidence>
<reference evidence="29" key="2">
    <citation type="submission" date="2025-09" db="UniProtKB">
        <authorList>
            <consortium name="Ensembl"/>
        </authorList>
    </citation>
    <scope>IDENTIFICATION</scope>
</reference>
<name>A0A8C6Y6E4_NAJNA</name>
<feature type="transmembrane region" description="Helical" evidence="28">
    <location>
        <begin position="93"/>
        <end position="111"/>
    </location>
</feature>
<keyword evidence="16" id="KW-0464">Manganese</keyword>
<evidence type="ECO:0000256" key="28">
    <source>
        <dbReference type="SAM" id="Phobius"/>
    </source>
</evidence>
<organism evidence="29 30">
    <name type="scientific">Naja naja</name>
    <name type="common">Indian cobra</name>
    <dbReference type="NCBI Taxonomy" id="35670"/>
    <lineage>
        <taxon>Eukaryota</taxon>
        <taxon>Metazoa</taxon>
        <taxon>Chordata</taxon>
        <taxon>Craniata</taxon>
        <taxon>Vertebrata</taxon>
        <taxon>Euteleostomi</taxon>
        <taxon>Lepidosauria</taxon>
        <taxon>Squamata</taxon>
        <taxon>Bifurcata</taxon>
        <taxon>Unidentata</taxon>
        <taxon>Episquamata</taxon>
        <taxon>Toxicofera</taxon>
        <taxon>Serpentes</taxon>
        <taxon>Colubroidea</taxon>
        <taxon>Elapidae</taxon>
        <taxon>Elapinae</taxon>
        <taxon>Naja</taxon>
    </lineage>
</organism>
<evidence type="ECO:0000256" key="12">
    <source>
        <dbReference type="ARBA" id="ARBA00023034"/>
    </source>
</evidence>
<evidence type="ECO:0000256" key="10">
    <source>
        <dbReference type="ARBA" id="ARBA00022842"/>
    </source>
</evidence>
<feature type="transmembrane region" description="Helical" evidence="28">
    <location>
        <begin position="157"/>
        <end position="182"/>
    </location>
</feature>
<keyword evidence="15" id="KW-0594">Phospholipid biosynthesis</keyword>
<comment type="cofactor">
    <cofactor evidence="2">
        <name>Mg(2+)</name>
        <dbReference type="ChEBI" id="CHEBI:18420"/>
    </cofactor>
</comment>
<dbReference type="AlphaFoldDB" id="A0A8C6Y6E4"/>
<evidence type="ECO:0000256" key="2">
    <source>
        <dbReference type="ARBA" id="ARBA00001946"/>
    </source>
</evidence>
<keyword evidence="10" id="KW-0460">Magnesium</keyword>
<dbReference type="PANTHER" id="PTHR10414:SF32">
    <property type="entry name" value="CHOLINEPHOSPHOTRANSFERASE 1"/>
    <property type="match status" value="1"/>
</dbReference>
<dbReference type="GO" id="GO:0046872">
    <property type="term" value="F:metal ion binding"/>
    <property type="evidence" value="ECO:0007669"/>
    <property type="project" value="UniProtKB-KW"/>
</dbReference>
<evidence type="ECO:0000256" key="13">
    <source>
        <dbReference type="ARBA" id="ARBA00023098"/>
    </source>
</evidence>
<dbReference type="GO" id="GO:0004142">
    <property type="term" value="F:diacylglycerol cholinephosphotransferase activity"/>
    <property type="evidence" value="ECO:0007669"/>
    <property type="project" value="UniProtKB-EC"/>
</dbReference>
<evidence type="ECO:0000256" key="23">
    <source>
        <dbReference type="ARBA" id="ARBA00038987"/>
    </source>
</evidence>
<keyword evidence="14 28" id="KW-0472">Membrane</keyword>
<keyword evidence="9" id="KW-0479">Metal-binding</keyword>
<dbReference type="InterPro" id="IPR000462">
    <property type="entry name" value="CDP-OH_P_trans"/>
</dbReference>
<evidence type="ECO:0000313" key="29">
    <source>
        <dbReference type="Ensembl" id="ENSNNAP00000025202.1"/>
    </source>
</evidence>
<evidence type="ECO:0000256" key="11">
    <source>
        <dbReference type="ARBA" id="ARBA00022989"/>
    </source>
</evidence>
<keyword evidence="6" id="KW-0444">Lipid biosynthesis</keyword>
<dbReference type="InterPro" id="IPR048254">
    <property type="entry name" value="CDP_ALCOHOL_P_TRANSF_CS"/>
</dbReference>
<evidence type="ECO:0000256" key="1">
    <source>
        <dbReference type="ARBA" id="ARBA00001936"/>
    </source>
</evidence>
<dbReference type="GO" id="GO:0005789">
    <property type="term" value="C:endoplasmic reticulum membrane"/>
    <property type="evidence" value="ECO:0007669"/>
    <property type="project" value="TreeGrafter"/>
</dbReference>
<evidence type="ECO:0000256" key="7">
    <source>
        <dbReference type="ARBA" id="ARBA00022679"/>
    </source>
</evidence>
<dbReference type="OMA" id="RYASGVC"/>
<evidence type="ECO:0000256" key="4">
    <source>
        <dbReference type="ARBA" id="ARBA00005189"/>
    </source>
</evidence>
<comment type="catalytic activity">
    <reaction evidence="26">
        <text>CDP-choline + a 1,2-diacyl-sn-glycerol = a 1,2-diacyl-sn-glycero-3-phosphocholine + CMP + H(+)</text>
        <dbReference type="Rhea" id="RHEA:32939"/>
        <dbReference type="ChEBI" id="CHEBI:15378"/>
        <dbReference type="ChEBI" id="CHEBI:17815"/>
        <dbReference type="ChEBI" id="CHEBI:57643"/>
        <dbReference type="ChEBI" id="CHEBI:58779"/>
        <dbReference type="ChEBI" id="CHEBI:60377"/>
        <dbReference type="EC" id="2.7.8.2"/>
    </reaction>
    <physiologicalReaction direction="left-to-right" evidence="26">
        <dbReference type="Rhea" id="RHEA:32940"/>
    </physiologicalReaction>
</comment>
<dbReference type="PANTHER" id="PTHR10414">
    <property type="entry name" value="ETHANOLAMINEPHOSPHOTRANSFERASE"/>
    <property type="match status" value="1"/>
</dbReference>
<evidence type="ECO:0000256" key="3">
    <source>
        <dbReference type="ARBA" id="ARBA00004653"/>
    </source>
</evidence>
<evidence type="ECO:0000256" key="5">
    <source>
        <dbReference type="ARBA" id="ARBA00010441"/>
    </source>
</evidence>
<evidence type="ECO:0000313" key="30">
    <source>
        <dbReference type="Proteomes" id="UP000694559"/>
    </source>
</evidence>
<dbReference type="GeneTree" id="ENSGT00950000183117"/>
<evidence type="ECO:0000256" key="26">
    <source>
        <dbReference type="ARBA" id="ARBA00048570"/>
    </source>
</evidence>
<keyword evidence="7 27" id="KW-0808">Transferase</keyword>
<evidence type="ECO:0000256" key="14">
    <source>
        <dbReference type="ARBA" id="ARBA00023136"/>
    </source>
</evidence>
<feature type="transmembrane region" description="Helical" evidence="28">
    <location>
        <begin position="324"/>
        <end position="342"/>
    </location>
</feature>
<comment type="cofactor">
    <cofactor evidence="1">
        <name>Mn(2+)</name>
        <dbReference type="ChEBI" id="CHEBI:29035"/>
    </cofactor>
</comment>
<keyword evidence="12" id="KW-0333">Golgi apparatus</keyword>
<comment type="subcellular location">
    <subcellularLocation>
        <location evidence="3">Golgi apparatus membrane</location>
        <topology evidence="3">Multi-pass membrane protein</topology>
    </subcellularLocation>
</comment>
<comment type="similarity">
    <text evidence="5 27">Belongs to the CDP-alcohol phosphatidyltransferase class-I family.</text>
</comment>
<feature type="transmembrane region" description="Helical" evidence="28">
    <location>
        <begin position="203"/>
        <end position="220"/>
    </location>
</feature>
<keyword evidence="11 28" id="KW-1133">Transmembrane helix</keyword>
<evidence type="ECO:0000256" key="16">
    <source>
        <dbReference type="ARBA" id="ARBA00023211"/>
    </source>
</evidence>
<protein>
    <recommendedName>
        <fullName evidence="24">Cholinephosphotransferase 1</fullName>
        <ecNumber evidence="23">2.7.8.2</ecNumber>
    </recommendedName>
    <alternativeName>
        <fullName evidence="25">Diacylglycerol cholinephosphotransferase 1</fullName>
    </alternativeName>
</protein>
<dbReference type="PROSITE" id="PS00379">
    <property type="entry name" value="CDP_ALCOHOL_P_TRANSF"/>
    <property type="match status" value="1"/>
</dbReference>
<keyword evidence="30" id="KW-1185">Reference proteome</keyword>
<feature type="transmembrane region" description="Helical" evidence="28">
    <location>
        <begin position="57"/>
        <end position="81"/>
    </location>
</feature>
<dbReference type="Pfam" id="PF01066">
    <property type="entry name" value="CDP-OH_P_transf"/>
    <property type="match status" value="1"/>
</dbReference>
<comment type="pathway">
    <text evidence="22">Phospholipid metabolism; phosphatidylcholine biosynthesis; phosphatidylcholine from phosphocholine: step 2/2.</text>
</comment>
<proteinExistence type="inferred from homology"/>
<comment type="catalytic activity">
    <reaction evidence="20">
        <text>1,2-dioctanoyl-sn-glycerol + CDP-choline = 1,2-dioctanoyl-sn-glycero-3-phosphocholine + CMP + H(+)</text>
        <dbReference type="Rhea" id="RHEA:54232"/>
        <dbReference type="ChEBI" id="CHEBI:15378"/>
        <dbReference type="ChEBI" id="CHEBI:58779"/>
        <dbReference type="ChEBI" id="CHEBI:60377"/>
        <dbReference type="ChEBI" id="CHEBI:76979"/>
        <dbReference type="ChEBI" id="CHEBI:78228"/>
    </reaction>
    <physiologicalReaction direction="left-to-right" evidence="20">
        <dbReference type="Rhea" id="RHEA:54233"/>
    </physiologicalReaction>
</comment>
<sequence length="374" mass="41608">KRERDGSGREGAMALLEPLSGAQLKRLEQHSYNASGRSLLEAPLQHYWVWLVERTPLWLAPNAITLTGLVFTLVPSLILMYYCPSATEEAPPWVFLFCALGLFIYQSLDAIDGKQARRTNSSSPLGELFDHGCDSISTVFIGVAACVAVRLGTNPDWLFFCSFAGIFLFYLDAWIIEFATFLTLLNDHFLFKIPLLELELKTLPIAGFLGGTVFSSYNYFRVILGGGVGKNGSTTAGTSVLSPGLHIGLIITLAIMIYKKSPTQLFENHPCLYALTFGFVSAKITQKLVVAHMTKSEILLQDTAFIGPGLLFLNQYFSCFIDEYIVLWIALFISLFDLLRYFTGICIQIAAHLHIQVFKLSPPQAVEQVQNHNE</sequence>
<evidence type="ECO:0000256" key="24">
    <source>
        <dbReference type="ARBA" id="ARBA00040330"/>
    </source>
</evidence>
<evidence type="ECO:0000256" key="6">
    <source>
        <dbReference type="ARBA" id="ARBA00022516"/>
    </source>
</evidence>